<feature type="compositionally biased region" description="Basic and acidic residues" evidence="8">
    <location>
        <begin position="97"/>
        <end position="106"/>
    </location>
</feature>
<keyword evidence="5" id="KW-0862">Zinc</keyword>
<dbReference type="InterPro" id="IPR013087">
    <property type="entry name" value="Znf_C2H2_type"/>
</dbReference>
<feature type="compositionally biased region" description="Polar residues" evidence="8">
    <location>
        <begin position="434"/>
        <end position="448"/>
    </location>
</feature>
<dbReference type="PANTHER" id="PTHR40626:SF11">
    <property type="entry name" value="ZINC FINGER PROTEIN YPR022C"/>
    <property type="match status" value="1"/>
</dbReference>
<feature type="region of interest" description="Disordered" evidence="8">
    <location>
        <begin position="417"/>
        <end position="481"/>
    </location>
</feature>
<evidence type="ECO:0000256" key="1">
    <source>
        <dbReference type="ARBA" id="ARBA00004123"/>
    </source>
</evidence>
<dbReference type="PROSITE" id="PS00028">
    <property type="entry name" value="ZINC_FINGER_C2H2_1"/>
    <property type="match status" value="1"/>
</dbReference>
<feature type="compositionally biased region" description="Low complexity" evidence="8">
    <location>
        <begin position="417"/>
        <end position="433"/>
    </location>
</feature>
<dbReference type="InterPro" id="IPR051059">
    <property type="entry name" value="VerF-like"/>
</dbReference>
<feature type="compositionally biased region" description="Low complexity" evidence="8">
    <location>
        <begin position="464"/>
        <end position="474"/>
    </location>
</feature>
<dbReference type="GO" id="GO:0006351">
    <property type="term" value="P:DNA-templated transcription"/>
    <property type="evidence" value="ECO:0007669"/>
    <property type="project" value="InterPro"/>
</dbReference>
<reference evidence="10 11" key="2">
    <citation type="journal article" date="2015" name="Eukaryot. Cell">
        <title>Asexual propagation of a virulent clone complex in a human and feline outbreak of sporotrichosis.</title>
        <authorList>
            <person name="Teixeira Mde M."/>
            <person name="Rodrigues A.M."/>
            <person name="Tsui C.K."/>
            <person name="de Almeida L.G."/>
            <person name="Van Diepeningen A.D."/>
            <person name="van den Ende B.G."/>
            <person name="Fernandes G.F."/>
            <person name="Kano R."/>
            <person name="Hamelin R.C."/>
            <person name="Lopes-Bezerra L.M."/>
            <person name="Vasconcelos A.T."/>
            <person name="de Hoog S."/>
            <person name="de Camargo Z.P."/>
            <person name="Felipe M.S."/>
        </authorList>
    </citation>
    <scope>NUCLEOTIDE SEQUENCE [LARGE SCALE GENOMIC DNA]</scope>
    <source>
        <strain evidence="10 11">1099-18</strain>
    </source>
</reference>
<feature type="compositionally biased region" description="Polar residues" evidence="8">
    <location>
        <begin position="1"/>
        <end position="12"/>
    </location>
</feature>
<dbReference type="PANTHER" id="PTHR40626">
    <property type="entry name" value="MIP31509P"/>
    <property type="match status" value="1"/>
</dbReference>
<proteinExistence type="predicted"/>
<feature type="domain" description="C2H2-type" evidence="9">
    <location>
        <begin position="183"/>
        <end position="212"/>
    </location>
</feature>
<evidence type="ECO:0000256" key="7">
    <source>
        <dbReference type="PROSITE-ProRule" id="PRU00042"/>
    </source>
</evidence>
<keyword evidence="3" id="KW-0677">Repeat</keyword>
<feature type="compositionally biased region" description="Low complexity" evidence="8">
    <location>
        <begin position="39"/>
        <end position="50"/>
    </location>
</feature>
<dbReference type="GeneID" id="27665990"/>
<evidence type="ECO:0000256" key="3">
    <source>
        <dbReference type="ARBA" id="ARBA00022737"/>
    </source>
</evidence>
<dbReference type="InterPro" id="IPR036236">
    <property type="entry name" value="Znf_C2H2_sf"/>
</dbReference>
<dbReference type="Gene3D" id="3.30.160.60">
    <property type="entry name" value="Classic Zinc Finger"/>
    <property type="match status" value="1"/>
</dbReference>
<accession>A0A0F2M186</accession>
<dbReference type="RefSeq" id="XP_016586124.1">
    <property type="nucleotide sequence ID" value="XM_016730713.1"/>
</dbReference>
<dbReference type="Pfam" id="PF04082">
    <property type="entry name" value="Fungal_trans"/>
    <property type="match status" value="1"/>
</dbReference>
<keyword evidence="4 7" id="KW-0863">Zinc-finger</keyword>
<evidence type="ECO:0000256" key="5">
    <source>
        <dbReference type="ARBA" id="ARBA00022833"/>
    </source>
</evidence>
<evidence type="ECO:0000256" key="8">
    <source>
        <dbReference type="SAM" id="MobiDB-lite"/>
    </source>
</evidence>
<dbReference type="SUPFAM" id="SSF57667">
    <property type="entry name" value="beta-beta-alpha zinc fingers"/>
    <property type="match status" value="1"/>
</dbReference>
<name>A0A0F2M186_SPOSC</name>
<dbReference type="OrthoDB" id="427030at2759"/>
<evidence type="ECO:0000313" key="11">
    <source>
        <dbReference type="Proteomes" id="UP000033710"/>
    </source>
</evidence>
<feature type="compositionally biased region" description="Basic and acidic residues" evidence="8">
    <location>
        <begin position="58"/>
        <end position="68"/>
    </location>
</feature>
<dbReference type="AlphaFoldDB" id="A0A0F2M186"/>
<reference evidence="10 11" key="1">
    <citation type="journal article" date="2014" name="BMC Genomics">
        <title>Comparative genomics of the major fungal agents of human and animal Sporotrichosis: Sporothrix schenckii and Sporothrix brasiliensis.</title>
        <authorList>
            <person name="Teixeira M.M."/>
            <person name="de Almeida L.G."/>
            <person name="Kubitschek-Barreira P."/>
            <person name="Alves F.L."/>
            <person name="Kioshima E.S."/>
            <person name="Abadio A.K."/>
            <person name="Fernandes L."/>
            <person name="Derengowski L.S."/>
            <person name="Ferreira K.S."/>
            <person name="Souza R.C."/>
            <person name="Ruiz J.C."/>
            <person name="de Andrade N.C."/>
            <person name="Paes H.C."/>
            <person name="Nicola A.M."/>
            <person name="Albuquerque P."/>
            <person name="Gerber A.L."/>
            <person name="Martins V.P."/>
            <person name="Peconick L.D."/>
            <person name="Neto A.V."/>
            <person name="Chaucanez C.B."/>
            <person name="Silva P.A."/>
            <person name="Cunha O.L."/>
            <person name="de Oliveira F.F."/>
            <person name="dos Santos T.C."/>
            <person name="Barros A.L."/>
            <person name="Soares M.A."/>
            <person name="de Oliveira L.M."/>
            <person name="Marini M.M."/>
            <person name="Villalobos-Duno H."/>
            <person name="Cunha M.M."/>
            <person name="de Hoog S."/>
            <person name="da Silveira J.F."/>
            <person name="Henrissat B."/>
            <person name="Nino-Vega G.A."/>
            <person name="Cisalpino P.S."/>
            <person name="Mora-Montes H.M."/>
            <person name="Almeida S.R."/>
            <person name="Stajich J.E."/>
            <person name="Lopes-Bezerra L.M."/>
            <person name="Vasconcelos A.T."/>
            <person name="Felipe M.S."/>
        </authorList>
    </citation>
    <scope>NUCLEOTIDE SEQUENCE [LARGE SCALE GENOMIC DNA]</scope>
    <source>
        <strain evidence="10 11">1099-18</strain>
    </source>
</reference>
<gene>
    <name evidence="10" type="ORF">SPSK_03898</name>
</gene>
<feature type="region of interest" description="Disordered" evidence="8">
    <location>
        <begin position="772"/>
        <end position="798"/>
    </location>
</feature>
<dbReference type="GO" id="GO:0000785">
    <property type="term" value="C:chromatin"/>
    <property type="evidence" value="ECO:0007669"/>
    <property type="project" value="TreeGrafter"/>
</dbReference>
<evidence type="ECO:0000313" key="10">
    <source>
        <dbReference type="EMBL" id="KJR83448.1"/>
    </source>
</evidence>
<protein>
    <submittedName>
        <fullName evidence="10">C2H2 finger domain protein</fullName>
    </submittedName>
</protein>
<dbReference type="VEuPathDB" id="FungiDB:SPSK_03898"/>
<feature type="compositionally biased region" description="Polar residues" evidence="8">
    <location>
        <begin position="272"/>
        <end position="293"/>
    </location>
</feature>
<comment type="subcellular location">
    <subcellularLocation>
        <location evidence="1">Nucleus</location>
    </subcellularLocation>
</comment>
<dbReference type="GO" id="GO:0008270">
    <property type="term" value="F:zinc ion binding"/>
    <property type="evidence" value="ECO:0007669"/>
    <property type="project" value="UniProtKB-KW"/>
</dbReference>
<evidence type="ECO:0000256" key="4">
    <source>
        <dbReference type="ARBA" id="ARBA00022771"/>
    </source>
</evidence>
<evidence type="ECO:0000256" key="6">
    <source>
        <dbReference type="ARBA" id="ARBA00023242"/>
    </source>
</evidence>
<feature type="region of interest" description="Disordered" evidence="8">
    <location>
        <begin position="1"/>
        <end position="140"/>
    </location>
</feature>
<keyword evidence="6" id="KW-0539">Nucleus</keyword>
<evidence type="ECO:0000259" key="9">
    <source>
        <dbReference type="PROSITE" id="PS50157"/>
    </source>
</evidence>
<dbReference type="PROSITE" id="PS50157">
    <property type="entry name" value="ZINC_FINGER_C2H2_2"/>
    <property type="match status" value="1"/>
</dbReference>
<dbReference type="InterPro" id="IPR007219">
    <property type="entry name" value="XnlR_reg_dom"/>
</dbReference>
<dbReference type="EMBL" id="AXCR01000010">
    <property type="protein sequence ID" value="KJR83448.1"/>
    <property type="molecule type" value="Genomic_DNA"/>
</dbReference>
<evidence type="ECO:0000256" key="2">
    <source>
        <dbReference type="ARBA" id="ARBA00022723"/>
    </source>
</evidence>
<dbReference type="KEGG" id="ssck:SPSK_03898"/>
<dbReference type="GO" id="GO:0000981">
    <property type="term" value="F:DNA-binding transcription factor activity, RNA polymerase II-specific"/>
    <property type="evidence" value="ECO:0007669"/>
    <property type="project" value="InterPro"/>
</dbReference>
<feature type="region of interest" description="Disordered" evidence="8">
    <location>
        <begin position="206"/>
        <end position="308"/>
    </location>
</feature>
<dbReference type="CDD" id="cd12148">
    <property type="entry name" value="fungal_TF_MHR"/>
    <property type="match status" value="1"/>
</dbReference>
<feature type="compositionally biased region" description="Low complexity" evidence="8">
    <location>
        <begin position="107"/>
        <end position="118"/>
    </location>
</feature>
<sequence>MTSLIASPSTGSRHPETNKPPSRLAVVSRTKPSADGSKSKTIPKTKTSTTQEPTPPHLKLDEEQERERGRHRSRSHGSHDKEESVSDTLGDGDGEANGDHGDHNENADNADNSSNSDGPARKRRRSRKGLDKKFECPHSGCGKSYSRAEHLYVIYMLASQMRRVPTDSYSHRHQLNHTPKQIYMCDFPGCERHFVRLDLCNRHRDRHTAKGSSLNRKDPLPGLSSPAPQEPRTPFVGGPGSTSPESLRPRRPAAPAGHKIQTSGGPMDLSPSAFNNSMPFSPLSGTPTGSYSNGFPPAPGGGDYTHTQAHTAQDHQNAIYGNHNHGAQTPSTLQRLRPTYQSPAIPQRPASTQNSDMYDAMSPTIPLAQPHQPSHSHSAGGFHNNNHPAATPQTSVFVATQNFPAFDLPPSNFVPNTAAAANNNNNNNNNGTNSTIPGSAPHTPTTVTRDPLAAAGAAMSATPNNNSSNNNNNSPHYSAAHGDYDAMPAQSGSEMMMLDQMSMPNTMTMFGADVLQKSPHVGILPDDFMFYLFHNTPTEGSPMLNYQNAYGDVPTRYGIAYPGNDISQQGYFPAAPQQVMSVTNLVDQDLPGSSFLSEEKSQELFELIKERFHENGHTPIGRRNDLITDGDRSNDSHMLSRHMMQAYIVSYWVHFSDQVPILHKPTFSPDLAPDLLLIAIIIIGAACLDKSHNQETIKAGAELSNFLAWHLRWELFMDPNFRPPAKLWVFQTLLLLELYEKMFSTRELHERAHIHHATTITLMRRGRSLIGKTAAESPPNPRVDGSDKDHTSRHSSTSGGIYTQDQWWNNWITNEATRRTAFAAFVIDSIHGTMFGHSTVMVAHEMRLPLPCDDRLWKATSGMDVTRAEAQLASEGTRSIAFLEGIKKTLSGAEVKTNAFGRTILMAGLLSVAWHMHQRDLQVHSLGGSQGLGGRDKWRGTLNRAFDSWKGDYDKSLQRRDSSGQVVDPYAYSSGGAGGDSDSDVNVVFESRVVLHHLAHMATHVDVVDLQVYARAKRLLGRAIANPDLATVKRRMKDIWAPTAKARDATFYAIQFLCSVLLRNEGNSPLQVAATVNGGGGGGVSTPAAVSESEESTYSARDDVLLNRPWVLYFAALVVWSYGYAVEGASPSTPVPSTWADQVREMREYLHRFGSIASPEDLKAQRGMNQNTSLLLVLQTTFSRARWELLHEGAALLGNCIQLNMGQME</sequence>
<dbReference type="Proteomes" id="UP000033710">
    <property type="component" value="Unassembled WGS sequence"/>
</dbReference>
<dbReference type="GO" id="GO:0000978">
    <property type="term" value="F:RNA polymerase II cis-regulatory region sequence-specific DNA binding"/>
    <property type="evidence" value="ECO:0007669"/>
    <property type="project" value="InterPro"/>
</dbReference>
<comment type="caution">
    <text evidence="10">The sequence shown here is derived from an EMBL/GenBank/DDBJ whole genome shotgun (WGS) entry which is preliminary data.</text>
</comment>
<keyword evidence="2" id="KW-0479">Metal-binding</keyword>
<dbReference type="GO" id="GO:0005634">
    <property type="term" value="C:nucleus"/>
    <property type="evidence" value="ECO:0007669"/>
    <property type="project" value="UniProtKB-SubCell"/>
</dbReference>
<organism evidence="10 11">
    <name type="scientific">Sporothrix schenckii 1099-18</name>
    <dbReference type="NCBI Taxonomy" id="1397361"/>
    <lineage>
        <taxon>Eukaryota</taxon>
        <taxon>Fungi</taxon>
        <taxon>Dikarya</taxon>
        <taxon>Ascomycota</taxon>
        <taxon>Pezizomycotina</taxon>
        <taxon>Sordariomycetes</taxon>
        <taxon>Sordariomycetidae</taxon>
        <taxon>Ophiostomatales</taxon>
        <taxon>Ophiostomataceae</taxon>
        <taxon>Sporothrix</taxon>
    </lineage>
</organism>